<reference evidence="3 4" key="1">
    <citation type="submission" date="2021-01" db="EMBL/GenBank/DDBJ databases">
        <title>Tumebacillus sp. strain ITR2 16S ribosomal RNA gene Genome sequencing and assembly.</title>
        <authorList>
            <person name="Kang M."/>
        </authorList>
    </citation>
    <scope>NUCLEOTIDE SEQUENCE [LARGE SCALE GENOMIC DNA]</scope>
    <source>
        <strain evidence="3 4">ITR2</strain>
    </source>
</reference>
<keyword evidence="4" id="KW-1185">Reference proteome</keyword>
<dbReference type="Pfam" id="PF22888">
    <property type="entry name" value="FIMAH"/>
    <property type="match status" value="1"/>
</dbReference>
<comment type="caution">
    <text evidence="3">The sequence shown here is derived from an EMBL/GenBank/DDBJ whole genome shotgun (WGS) entry which is preliminary data.</text>
</comment>
<keyword evidence="1" id="KW-0732">Signal</keyword>
<dbReference type="InterPro" id="IPR039975">
    <property type="entry name" value="IFT52"/>
</dbReference>
<protein>
    <submittedName>
        <fullName evidence="3">Endonuclease</fullName>
    </submittedName>
</protein>
<dbReference type="NCBIfam" id="NF047446">
    <property type="entry name" value="barrel_OmpL47"/>
    <property type="match status" value="1"/>
</dbReference>
<dbReference type="Proteomes" id="UP000602284">
    <property type="component" value="Unassembled WGS sequence"/>
</dbReference>
<accession>A0ABS1J6W3</accession>
<dbReference type="EMBL" id="JAEQNB010000001">
    <property type="protein sequence ID" value="MBL0386011.1"/>
    <property type="molecule type" value="Genomic_DNA"/>
</dbReference>
<keyword evidence="3" id="KW-0378">Hydrolase</keyword>
<evidence type="ECO:0000256" key="1">
    <source>
        <dbReference type="SAM" id="SignalP"/>
    </source>
</evidence>
<evidence type="ECO:0000313" key="3">
    <source>
        <dbReference type="EMBL" id="MBL0386011.1"/>
    </source>
</evidence>
<dbReference type="Gene3D" id="3.30.1920.20">
    <property type="match status" value="1"/>
</dbReference>
<proteinExistence type="predicted"/>
<feature type="domain" description="FIMAH" evidence="2">
    <location>
        <begin position="898"/>
        <end position="977"/>
    </location>
</feature>
<organism evidence="3 4">
    <name type="scientific">Tumebacillus amylolyticus</name>
    <dbReference type="NCBI Taxonomy" id="2801339"/>
    <lineage>
        <taxon>Bacteria</taxon>
        <taxon>Bacillati</taxon>
        <taxon>Bacillota</taxon>
        <taxon>Bacilli</taxon>
        <taxon>Bacillales</taxon>
        <taxon>Alicyclobacillaceae</taxon>
        <taxon>Tumebacillus</taxon>
    </lineage>
</organism>
<evidence type="ECO:0000313" key="4">
    <source>
        <dbReference type="Proteomes" id="UP000602284"/>
    </source>
</evidence>
<sequence length="979" mass="104039">MKLLRLATSALLALTLTVPLIPTAAVHAEGPNDPAPVINPKVTNENNGKKILFDNTHGQTAGAADWVIDGGFSDFANGLAGAGYTVTELRKTTPITLADLQPYDVFIIGEANNPYKVSEQQAMIQYVQGGGSIFFIADHYNADRNKNRWDASEVMNGFRRGAWDDPAKGMSTEERNSAPMQNVQSSDWLATNFGVRFRYNALGDIDATNIVPPAQSFGITQGVGAVAMHAGATLAIIDPKKAKGLVYLPQTNQSWANAVDQGVYSGGGVPEGPFSAIAKVGGGKAAFIGDSSPIEDATPKYVREENGKAKTTYDGWKEANDATYFVNLVNWLAKKETYTSLDQVAGLQLDQPTALLPIETPQQTTEPAAEPWAPPESGYKWYDPTTFKAGSYGSSQAPAVNPTYSTVKQATLPNNGQEFPIRIVADSLTPGATLSNFNIGIYLTGGTQIGMVQNPDGTYPTSYGYSPSFSLTADGFGHATRDLTVKLKPGSTGTASLRLRQGSNALKTETVTLGDVPAEALPKDQPPIPAKVTIAEARKSAANSIVTVEGVITTQPGIFGNQAFYLQDDTGGLYVFQNTAGFNAGDRVQISAPIVPYNNELELSTPIHMEKTGTANLPARTVITALNDQNQGQQVTLQNVIIKNIVSAAPTGSFEFDAVNAAGETNHVRVDARTGLTQTAFPYSEGQMVNVSGVSSIYKTGYLLRVTSPNDFERVDSTPPVTAFGLSGTPSANGWFRQDVTVTLTPTDDESGVARTEYQLTPGEAFTPYTAPIVLSGEGTTTVSYRSVDNKGNVEASKTITVKIDKTAPTLTLEQNGGPAVHNVMIDGTVGFKLTGTDTGSGVASQTLLLDDTKLTSISETSAMQLGLGAHRVSATVTDNAGNVAEQNVTFLIETSIPTIKNLTAQLQNQNEIKNQGIRTSIDAKLDTAQKFLDKGDKTQAAQHLQQLKDDLNNNAANGNVTPNAAKILNANIDYLLSR</sequence>
<evidence type="ECO:0000259" key="2">
    <source>
        <dbReference type="Pfam" id="PF22888"/>
    </source>
</evidence>
<dbReference type="InterPro" id="IPR029062">
    <property type="entry name" value="Class_I_gatase-like"/>
</dbReference>
<name>A0ABS1J6W3_9BACL</name>
<dbReference type="SUPFAM" id="SSF52317">
    <property type="entry name" value="Class I glutamine amidotransferase-like"/>
    <property type="match status" value="1"/>
</dbReference>
<keyword evidence="3" id="KW-0540">Nuclease</keyword>
<gene>
    <name evidence="3" type="ORF">JJB07_05035</name>
</gene>
<dbReference type="GO" id="GO:0004519">
    <property type="term" value="F:endonuclease activity"/>
    <property type="evidence" value="ECO:0007669"/>
    <property type="project" value="UniProtKB-KW"/>
</dbReference>
<dbReference type="PANTHER" id="PTHR12969">
    <property type="entry name" value="NGD5/OSM-6/IFT52"/>
    <property type="match status" value="1"/>
</dbReference>
<keyword evidence="3" id="KW-0255">Endonuclease</keyword>
<feature type="chain" id="PRO_5046109904" evidence="1">
    <location>
        <begin position="25"/>
        <end position="979"/>
    </location>
</feature>
<feature type="signal peptide" evidence="1">
    <location>
        <begin position="1"/>
        <end position="24"/>
    </location>
</feature>
<dbReference type="RefSeq" id="WP_201631713.1">
    <property type="nucleotide sequence ID" value="NZ_JAEQNB010000001.1"/>
</dbReference>
<dbReference type="InterPro" id="IPR058094">
    <property type="entry name" value="Ig-like_OmpL47-like"/>
</dbReference>
<dbReference type="PANTHER" id="PTHR12969:SF7">
    <property type="entry name" value="INTRAFLAGELLAR TRANSPORT PROTEIN 52 HOMOLOG"/>
    <property type="match status" value="1"/>
</dbReference>
<dbReference type="InterPro" id="IPR054470">
    <property type="entry name" value="FIMAH_dom"/>
</dbReference>